<evidence type="ECO:0000256" key="2">
    <source>
        <dbReference type="ARBA" id="ARBA00022741"/>
    </source>
</evidence>
<keyword evidence="2" id="KW-0547">Nucleotide-binding</keyword>
<dbReference type="InterPro" id="IPR037257">
    <property type="entry name" value="T2SS_E_N_sf"/>
</dbReference>
<evidence type="ECO:0008006" key="8">
    <source>
        <dbReference type="Google" id="ProtNLM"/>
    </source>
</evidence>
<evidence type="ECO:0000259" key="4">
    <source>
        <dbReference type="Pfam" id="PF00437"/>
    </source>
</evidence>
<sequence length="584" mass="65385">MLLIHDKQLKALIQDTNTVSKELLLDAEKEAKTKGKRLRDVLLAKSLINEEELHRLEAYILGIPFVDLEKETVDPKVLSIIPEPIARKNNIVAFKKDGEDLQVAMLDPADIQTIEFIKKKTGLRILPRLTNTPSIKNTLKQYQKSLAAEFGELIKKDAAEALVMKGDEADLASEKDLKEMAEDLPVIRIVDSIMQHAILQQASDVHIEPEEKDVIVRYRIDGILHDQMQLPKEIAPGIVARIKVMSNLKLDEHRLPQDGRFKIETSDYRFSIRVSILPIFDGEKIVMRLLPEGQHGFSLEKLGFYGEMLERVHKAIKKPTGILLATGPTGSGKTTTLYTILDMLNTPNVNISTVEDPVEYRMPRVNQTQVRPEIGLTFANGLRALLRQDPNIIMVGEIRDNETASLAINAALTGHLVLSTLHTNSAAGALPRLLDMHVEPFLISSTVNAIIAQRLVRTLCEEKEMRPLTPAELATISKQVNLERILDALKREKIVDPRAKIENIPFGRPKPAERCADGYKGRIGIHEVMEITSTIRELIMKNADSAQIEEQARKEGMLTMLEDGFVKAAQGVTSLEEVLRVTSE</sequence>
<dbReference type="SUPFAM" id="SSF160246">
    <property type="entry name" value="EspE N-terminal domain-like"/>
    <property type="match status" value="1"/>
</dbReference>
<dbReference type="GO" id="GO:0005524">
    <property type="term" value="F:ATP binding"/>
    <property type="evidence" value="ECO:0007669"/>
    <property type="project" value="UniProtKB-KW"/>
</dbReference>
<dbReference type="Pfam" id="PF00437">
    <property type="entry name" value="T2SSE"/>
    <property type="match status" value="1"/>
</dbReference>
<dbReference type="GO" id="GO:0016887">
    <property type="term" value="F:ATP hydrolysis activity"/>
    <property type="evidence" value="ECO:0007669"/>
    <property type="project" value="TreeGrafter"/>
</dbReference>
<feature type="domain" description="Bacterial type II secretion system protein E" evidence="4">
    <location>
        <begin position="181"/>
        <end position="580"/>
    </location>
</feature>
<dbReference type="InterPro" id="IPR027417">
    <property type="entry name" value="P-loop_NTPase"/>
</dbReference>
<evidence type="ECO:0000313" key="6">
    <source>
        <dbReference type="EMBL" id="OHA02269.1"/>
    </source>
</evidence>
<dbReference type="Gene3D" id="3.30.450.90">
    <property type="match status" value="1"/>
</dbReference>
<reference evidence="6 7" key="1">
    <citation type="journal article" date="2016" name="Nat. Commun.">
        <title>Thousands of microbial genomes shed light on interconnected biogeochemical processes in an aquifer system.</title>
        <authorList>
            <person name="Anantharaman K."/>
            <person name="Brown C.T."/>
            <person name="Hug L.A."/>
            <person name="Sharon I."/>
            <person name="Castelle C.J."/>
            <person name="Probst A.J."/>
            <person name="Thomas B.C."/>
            <person name="Singh A."/>
            <person name="Wilkins M.J."/>
            <person name="Karaoz U."/>
            <person name="Brodie E.L."/>
            <person name="Williams K.H."/>
            <person name="Hubbard S.S."/>
            <person name="Banfield J.F."/>
        </authorList>
    </citation>
    <scope>NUCLEOTIDE SEQUENCE [LARGE SCALE GENOMIC DNA]</scope>
</reference>
<proteinExistence type="inferred from homology"/>
<evidence type="ECO:0000256" key="1">
    <source>
        <dbReference type="ARBA" id="ARBA00006611"/>
    </source>
</evidence>
<dbReference type="Gene3D" id="3.30.300.160">
    <property type="entry name" value="Type II secretion system, protein E, N-terminal domain"/>
    <property type="match status" value="1"/>
</dbReference>
<dbReference type="InterPro" id="IPR001482">
    <property type="entry name" value="T2SS/T4SS_dom"/>
</dbReference>
<evidence type="ECO:0000256" key="3">
    <source>
        <dbReference type="ARBA" id="ARBA00022840"/>
    </source>
</evidence>
<feature type="domain" description="Type II secretion system protein GspE N-terminal" evidence="5">
    <location>
        <begin position="61"/>
        <end position="146"/>
    </location>
</feature>
<name>A0A1G2KV28_9BACT</name>
<dbReference type="PANTHER" id="PTHR30258">
    <property type="entry name" value="TYPE II SECRETION SYSTEM PROTEIN GSPE-RELATED"/>
    <property type="match status" value="1"/>
</dbReference>
<dbReference type="EMBL" id="MHQK01000005">
    <property type="protein sequence ID" value="OHA02269.1"/>
    <property type="molecule type" value="Genomic_DNA"/>
</dbReference>
<keyword evidence="3" id="KW-0067">ATP-binding</keyword>
<comment type="caution">
    <text evidence="6">The sequence shown here is derived from an EMBL/GenBank/DDBJ whole genome shotgun (WGS) entry which is preliminary data.</text>
</comment>
<accession>A0A1G2KV28</accession>
<dbReference type="FunFam" id="3.40.50.300:FF:000398">
    <property type="entry name" value="Type IV pilus assembly ATPase PilB"/>
    <property type="match status" value="1"/>
</dbReference>
<dbReference type="InterPro" id="IPR007831">
    <property type="entry name" value="T2SS_GspE_N"/>
</dbReference>
<comment type="similarity">
    <text evidence="1">Belongs to the GSP E family.</text>
</comment>
<dbReference type="Pfam" id="PF05157">
    <property type="entry name" value="MshEN"/>
    <property type="match status" value="1"/>
</dbReference>
<evidence type="ECO:0000313" key="7">
    <source>
        <dbReference type="Proteomes" id="UP000178710"/>
    </source>
</evidence>
<dbReference type="AlphaFoldDB" id="A0A1G2KV28"/>
<gene>
    <name evidence="6" type="ORF">A3C12_00725</name>
</gene>
<dbReference type="PANTHER" id="PTHR30258:SF1">
    <property type="entry name" value="PROTEIN TRANSPORT PROTEIN HOFB HOMOLOG"/>
    <property type="match status" value="1"/>
</dbReference>
<dbReference type="GO" id="GO:0005886">
    <property type="term" value="C:plasma membrane"/>
    <property type="evidence" value="ECO:0007669"/>
    <property type="project" value="TreeGrafter"/>
</dbReference>
<evidence type="ECO:0000259" key="5">
    <source>
        <dbReference type="Pfam" id="PF05157"/>
    </source>
</evidence>
<organism evidence="6 7">
    <name type="scientific">Candidatus Sungbacteria bacterium RIFCSPHIGHO2_02_FULL_49_20</name>
    <dbReference type="NCBI Taxonomy" id="1802272"/>
    <lineage>
        <taxon>Bacteria</taxon>
        <taxon>Candidatus Sungiibacteriota</taxon>
    </lineage>
</organism>
<dbReference type="Gene3D" id="3.40.50.300">
    <property type="entry name" value="P-loop containing nucleotide triphosphate hydrolases"/>
    <property type="match status" value="1"/>
</dbReference>
<dbReference type="CDD" id="cd01129">
    <property type="entry name" value="PulE-GspE-like"/>
    <property type="match status" value="1"/>
</dbReference>
<dbReference type="SUPFAM" id="SSF52540">
    <property type="entry name" value="P-loop containing nucleoside triphosphate hydrolases"/>
    <property type="match status" value="1"/>
</dbReference>
<protein>
    <recommendedName>
        <fullName evidence="8">AAA+ ATPase domain-containing protein</fullName>
    </recommendedName>
</protein>
<dbReference type="Proteomes" id="UP000178710">
    <property type="component" value="Unassembled WGS sequence"/>
</dbReference>